<dbReference type="GO" id="GO:0005829">
    <property type="term" value="C:cytosol"/>
    <property type="evidence" value="ECO:0007669"/>
    <property type="project" value="TreeGrafter"/>
</dbReference>
<comment type="similarity">
    <text evidence="1">Belongs to the FGGY kinase family.</text>
</comment>
<dbReference type="GO" id="GO:0004856">
    <property type="term" value="F:D-xylulokinase activity"/>
    <property type="evidence" value="ECO:0007669"/>
    <property type="project" value="TreeGrafter"/>
</dbReference>
<gene>
    <name evidence="5" type="ORF">EU91_0480</name>
</gene>
<dbReference type="Proteomes" id="UP000030598">
    <property type="component" value="Unassembled WGS sequence"/>
</dbReference>
<evidence type="ECO:0000313" key="5">
    <source>
        <dbReference type="EMBL" id="KGF88547.1"/>
    </source>
</evidence>
<feature type="domain" description="Carbohydrate kinase FGGY C-terminal" evidence="4">
    <location>
        <begin position="237"/>
        <end position="405"/>
    </location>
</feature>
<organism evidence="5 6">
    <name type="scientific">Prochlorococcus marinus str. GP2</name>
    <dbReference type="NCBI Taxonomy" id="59925"/>
    <lineage>
        <taxon>Bacteria</taxon>
        <taxon>Bacillati</taxon>
        <taxon>Cyanobacteriota</taxon>
        <taxon>Cyanophyceae</taxon>
        <taxon>Synechococcales</taxon>
        <taxon>Prochlorococcaceae</taxon>
        <taxon>Prochlorococcus</taxon>
    </lineage>
</organism>
<keyword evidence="3 5" id="KW-0418">Kinase</keyword>
<dbReference type="STRING" id="59925.EU91_0480"/>
<dbReference type="CDD" id="cd07783">
    <property type="entry name" value="ASKHA_NBD_FGGY_SePSK_AtXK1-like"/>
    <property type="match status" value="1"/>
</dbReference>
<name>A0A0A1ZG81_PROMR</name>
<dbReference type="Pfam" id="PF02782">
    <property type="entry name" value="FGGY_C"/>
    <property type="match status" value="1"/>
</dbReference>
<dbReference type="InterPro" id="IPR018485">
    <property type="entry name" value="FGGY_C"/>
</dbReference>
<reference evidence="6" key="1">
    <citation type="journal article" date="2014" name="Sci. Data">
        <title>Genomes of diverse isolates of the marine cyanobacterium Prochlorococcus.</title>
        <authorList>
            <person name="Biller S."/>
            <person name="Berube P."/>
            <person name="Thompson J."/>
            <person name="Kelly L."/>
            <person name="Roggensack S."/>
            <person name="Awad L."/>
            <person name="Roache-Johnson K."/>
            <person name="Ding H."/>
            <person name="Giovannoni S.J."/>
            <person name="Moore L.R."/>
            <person name="Chisholm S.W."/>
        </authorList>
    </citation>
    <scope>NUCLEOTIDE SEQUENCE [LARGE SCALE GENOMIC DNA]</scope>
    <source>
        <strain evidence="6">GP2</strain>
    </source>
</reference>
<dbReference type="PANTHER" id="PTHR10196:SF80">
    <property type="entry name" value="D-RIBULOSE KINASE"/>
    <property type="match status" value="1"/>
</dbReference>
<accession>A0A0A1ZG81</accession>
<dbReference type="Gene3D" id="3.30.420.40">
    <property type="match status" value="2"/>
</dbReference>
<dbReference type="RefSeq" id="WP_032524060.1">
    <property type="nucleotide sequence ID" value="NZ_CP138934.1"/>
</dbReference>
<evidence type="ECO:0000259" key="4">
    <source>
        <dbReference type="Pfam" id="PF02782"/>
    </source>
</evidence>
<dbReference type="InterPro" id="IPR043129">
    <property type="entry name" value="ATPase_NBD"/>
</dbReference>
<dbReference type="OrthoDB" id="9805576at2"/>
<sequence length="410" mass="44995">MPNNFCGGLDFGTSGARISIINSHKELIYSNSVPYPYSFKNPNSWIISCEKLLDNLPIKLKSNLNKLAISGTSGTLTAFNFNGEPIGEAIPYDQACNEQKILLESLTSGENHLRTPYSSLAKALSLIDKYGTNILLRHQSDWITGWFLKDWTHGEEGNNIKLGWDLIKESWPKSYFNTSLQKCLPQIIKSGKIIGQVNSNLAKRFNLNKNLILISGTTDSNASLIAAGLGKEDGVTVLGTTIVIKQIIDKPVKEEGITTHRVNGNWICGGASNAGCGILSKFFSDLEIKELSRQINTSKNTSLNLLPLNSRGERFPINDSNLEPILGPRPVSDSLYLHALFEGLAKIELKGWEKLSELTGSLPKKIITIGGGSKNPQWRKIREKIINIPIVSCNKTTSFGAALLAINSNK</sequence>
<keyword evidence="2" id="KW-0808">Transferase</keyword>
<dbReference type="AlphaFoldDB" id="A0A0A1ZG81"/>
<dbReference type="PANTHER" id="PTHR10196">
    <property type="entry name" value="SUGAR KINASE"/>
    <property type="match status" value="1"/>
</dbReference>
<dbReference type="GO" id="GO:0005997">
    <property type="term" value="P:xylulose metabolic process"/>
    <property type="evidence" value="ECO:0007669"/>
    <property type="project" value="TreeGrafter"/>
</dbReference>
<dbReference type="eggNOG" id="COG1070">
    <property type="taxonomic scope" value="Bacteria"/>
</dbReference>
<comment type="caution">
    <text evidence="5">The sequence shown here is derived from an EMBL/GenBank/DDBJ whole genome shotgun (WGS) entry which is preliminary data.</text>
</comment>
<dbReference type="SUPFAM" id="SSF53067">
    <property type="entry name" value="Actin-like ATPase domain"/>
    <property type="match status" value="2"/>
</dbReference>
<proteinExistence type="inferred from homology"/>
<evidence type="ECO:0000256" key="3">
    <source>
        <dbReference type="ARBA" id="ARBA00022777"/>
    </source>
</evidence>
<dbReference type="EMBL" id="JNAH01000003">
    <property type="protein sequence ID" value="KGF88547.1"/>
    <property type="molecule type" value="Genomic_DNA"/>
</dbReference>
<evidence type="ECO:0000256" key="1">
    <source>
        <dbReference type="ARBA" id="ARBA00009156"/>
    </source>
</evidence>
<protein>
    <submittedName>
        <fullName evidence="5">Carbohydrate kinase</fullName>
    </submittedName>
</protein>
<evidence type="ECO:0000313" key="6">
    <source>
        <dbReference type="Proteomes" id="UP000030598"/>
    </source>
</evidence>
<evidence type="ECO:0000256" key="2">
    <source>
        <dbReference type="ARBA" id="ARBA00022679"/>
    </source>
</evidence>